<gene>
    <name evidence="10" type="primary">ogt</name>
    <name evidence="10" type="ORF">Q8A70_18005</name>
</gene>
<comment type="caution">
    <text evidence="10">The sequence shown here is derived from an EMBL/GenBank/DDBJ whole genome shotgun (WGS) entry which is preliminary data.</text>
</comment>
<dbReference type="PROSITE" id="PS00374">
    <property type="entry name" value="MGMT"/>
    <property type="match status" value="1"/>
</dbReference>
<keyword evidence="5 8" id="KW-0227">DNA damage</keyword>
<keyword evidence="4 8" id="KW-0808">Transferase</keyword>
<comment type="catalytic activity">
    <reaction evidence="1 8">
        <text>a 4-O-methyl-thymidine in DNA + L-cysteinyl-[protein] = a thymidine in DNA + S-methyl-L-cysteinyl-[protein]</text>
        <dbReference type="Rhea" id="RHEA:53428"/>
        <dbReference type="Rhea" id="RHEA-COMP:10131"/>
        <dbReference type="Rhea" id="RHEA-COMP:10132"/>
        <dbReference type="Rhea" id="RHEA-COMP:13555"/>
        <dbReference type="Rhea" id="RHEA-COMP:13556"/>
        <dbReference type="ChEBI" id="CHEBI:29950"/>
        <dbReference type="ChEBI" id="CHEBI:82612"/>
        <dbReference type="ChEBI" id="CHEBI:137386"/>
        <dbReference type="ChEBI" id="CHEBI:137387"/>
        <dbReference type="EC" id="2.1.1.63"/>
    </reaction>
</comment>
<proteinExistence type="inferred from homology"/>
<dbReference type="InterPro" id="IPR036631">
    <property type="entry name" value="MGMT_N_sf"/>
</dbReference>
<dbReference type="HAMAP" id="MF_00772">
    <property type="entry name" value="OGT"/>
    <property type="match status" value="1"/>
</dbReference>
<evidence type="ECO:0000256" key="5">
    <source>
        <dbReference type="ARBA" id="ARBA00022763"/>
    </source>
</evidence>
<comment type="function">
    <text evidence="8">Involved in the cellular defense against the biological effects of O6-methylguanine (O6-MeG) and O4-methylthymine (O4-MeT) in DNA. Repairs the methylated nucleobase in DNA by stoichiometrically transferring the methyl group to a cysteine residue in the enzyme. This is a suicide reaction: the enzyme is irreversibly inactivated.</text>
</comment>
<name>A0ABU0YPD7_9PROT</name>
<sequence length="187" mass="20285">MEIVAMNKPPLIFALSRLETPIGVALIATDEQGRLRVLDWEDHVERMQRGLDRIYRASGGVRLDESVAAAWPVRDRLRAFFAGDLGAIDAIPVESAGTPFQRKVWAVLRKIPAGRTWTYTELAARAGRPEAVRAVGAANGLNPISVVVPCHRVIGSDGSLTGYGGGLPRKEWLLRHEGAAFKAPKAA</sequence>
<reference evidence="11" key="1">
    <citation type="submission" date="2023-08" db="EMBL/GenBank/DDBJ databases">
        <title>Rhodospirillaceae gen. nov., a novel taxon isolated from the Yangtze River Yuezi River estuary sludge.</title>
        <authorList>
            <person name="Ruan L."/>
        </authorList>
    </citation>
    <scope>NUCLEOTIDE SEQUENCE [LARGE SCALE GENOMIC DNA]</scope>
    <source>
        <strain evidence="11">R-7</strain>
    </source>
</reference>
<evidence type="ECO:0000313" key="11">
    <source>
        <dbReference type="Proteomes" id="UP001230156"/>
    </source>
</evidence>
<comment type="similarity">
    <text evidence="8">Belongs to the MGMT family.</text>
</comment>
<comment type="catalytic activity">
    <reaction evidence="7 8">
        <text>a 6-O-methyl-2'-deoxyguanosine in DNA + L-cysteinyl-[protein] = S-methyl-L-cysteinyl-[protein] + a 2'-deoxyguanosine in DNA</text>
        <dbReference type="Rhea" id="RHEA:24000"/>
        <dbReference type="Rhea" id="RHEA-COMP:10131"/>
        <dbReference type="Rhea" id="RHEA-COMP:10132"/>
        <dbReference type="Rhea" id="RHEA-COMP:11367"/>
        <dbReference type="Rhea" id="RHEA-COMP:11368"/>
        <dbReference type="ChEBI" id="CHEBI:29950"/>
        <dbReference type="ChEBI" id="CHEBI:82612"/>
        <dbReference type="ChEBI" id="CHEBI:85445"/>
        <dbReference type="ChEBI" id="CHEBI:85448"/>
        <dbReference type="EC" id="2.1.1.63"/>
    </reaction>
</comment>
<keyword evidence="2 8" id="KW-0963">Cytoplasm</keyword>
<protein>
    <recommendedName>
        <fullName evidence="8">Methylated-DNA--protein-cysteine methyltransferase</fullName>
        <ecNumber evidence="8">2.1.1.63</ecNumber>
    </recommendedName>
    <alternativeName>
        <fullName evidence="8">6-O-methylguanine-DNA methyltransferase</fullName>
        <shortName evidence="8">MGMT</shortName>
    </alternativeName>
    <alternativeName>
        <fullName evidence="8">O-6-methylguanine-DNA-alkyltransferase</fullName>
    </alternativeName>
</protein>
<evidence type="ECO:0000256" key="8">
    <source>
        <dbReference type="HAMAP-Rule" id="MF_00772"/>
    </source>
</evidence>
<feature type="domain" description="Methylated-DNA-[protein]-cysteine S-methyltransferase DNA binding" evidence="9">
    <location>
        <begin position="99"/>
        <end position="179"/>
    </location>
</feature>
<feature type="active site" description="Nucleophile; methyl group acceptor" evidence="8">
    <location>
        <position position="150"/>
    </location>
</feature>
<dbReference type="CDD" id="cd06445">
    <property type="entry name" value="ATase"/>
    <property type="match status" value="1"/>
</dbReference>
<dbReference type="InterPro" id="IPR036388">
    <property type="entry name" value="WH-like_DNA-bd_sf"/>
</dbReference>
<evidence type="ECO:0000256" key="6">
    <source>
        <dbReference type="ARBA" id="ARBA00023204"/>
    </source>
</evidence>
<keyword evidence="11" id="KW-1185">Reference proteome</keyword>
<evidence type="ECO:0000259" key="9">
    <source>
        <dbReference type="Pfam" id="PF01035"/>
    </source>
</evidence>
<dbReference type="Pfam" id="PF01035">
    <property type="entry name" value="DNA_binding_1"/>
    <property type="match status" value="1"/>
</dbReference>
<evidence type="ECO:0000256" key="3">
    <source>
        <dbReference type="ARBA" id="ARBA00022603"/>
    </source>
</evidence>
<dbReference type="InterPro" id="IPR036217">
    <property type="entry name" value="MethylDNA_cys_MeTrfase_DNAb"/>
</dbReference>
<dbReference type="InterPro" id="IPR001497">
    <property type="entry name" value="MethylDNA_cys_MeTrfase_AS"/>
</dbReference>
<evidence type="ECO:0000256" key="2">
    <source>
        <dbReference type="ARBA" id="ARBA00022490"/>
    </source>
</evidence>
<comment type="subcellular location">
    <subcellularLocation>
        <location evidence="8">Cytoplasm</location>
    </subcellularLocation>
</comment>
<dbReference type="GO" id="GO:0032259">
    <property type="term" value="P:methylation"/>
    <property type="evidence" value="ECO:0007669"/>
    <property type="project" value="UniProtKB-KW"/>
</dbReference>
<dbReference type="GO" id="GO:0003908">
    <property type="term" value="F:methylated-DNA-[protein]-cysteine S-methyltransferase activity"/>
    <property type="evidence" value="ECO:0007669"/>
    <property type="project" value="UniProtKB-EC"/>
</dbReference>
<dbReference type="Gene3D" id="1.10.10.10">
    <property type="entry name" value="Winged helix-like DNA-binding domain superfamily/Winged helix DNA-binding domain"/>
    <property type="match status" value="1"/>
</dbReference>
<dbReference type="PANTHER" id="PTHR10815">
    <property type="entry name" value="METHYLATED-DNA--PROTEIN-CYSTEINE METHYLTRANSFERASE"/>
    <property type="match status" value="1"/>
</dbReference>
<organism evidence="10 11">
    <name type="scientific">Dongia sedimenti</name>
    <dbReference type="NCBI Taxonomy" id="3064282"/>
    <lineage>
        <taxon>Bacteria</taxon>
        <taxon>Pseudomonadati</taxon>
        <taxon>Pseudomonadota</taxon>
        <taxon>Alphaproteobacteria</taxon>
        <taxon>Rhodospirillales</taxon>
        <taxon>Dongiaceae</taxon>
        <taxon>Dongia</taxon>
    </lineage>
</organism>
<dbReference type="SUPFAM" id="SSF46767">
    <property type="entry name" value="Methylated DNA-protein cysteine methyltransferase, C-terminal domain"/>
    <property type="match status" value="1"/>
</dbReference>
<dbReference type="Proteomes" id="UP001230156">
    <property type="component" value="Unassembled WGS sequence"/>
</dbReference>
<keyword evidence="3 8" id="KW-0489">Methyltransferase</keyword>
<evidence type="ECO:0000256" key="7">
    <source>
        <dbReference type="ARBA" id="ARBA00049348"/>
    </source>
</evidence>
<dbReference type="NCBIfam" id="TIGR00589">
    <property type="entry name" value="ogt"/>
    <property type="match status" value="1"/>
</dbReference>
<evidence type="ECO:0000256" key="4">
    <source>
        <dbReference type="ARBA" id="ARBA00022679"/>
    </source>
</evidence>
<comment type="miscellaneous">
    <text evidence="8">This enzyme catalyzes only one turnover and therefore is not strictly catalytic. According to one definition, an enzyme is a biocatalyst that acts repeatedly and over many reaction cycles.</text>
</comment>
<dbReference type="InterPro" id="IPR023546">
    <property type="entry name" value="MGMT"/>
</dbReference>
<keyword evidence="6 8" id="KW-0234">DNA repair</keyword>
<dbReference type="InterPro" id="IPR014048">
    <property type="entry name" value="MethylDNA_cys_MeTrfase_DNA-bd"/>
</dbReference>
<dbReference type="NCBIfam" id="NF007626">
    <property type="entry name" value="PRK10286.1"/>
    <property type="match status" value="1"/>
</dbReference>
<dbReference type="EC" id="2.1.1.63" evidence="8"/>
<evidence type="ECO:0000256" key="1">
    <source>
        <dbReference type="ARBA" id="ARBA00001286"/>
    </source>
</evidence>
<dbReference type="RefSeq" id="WP_379957711.1">
    <property type="nucleotide sequence ID" value="NZ_JAUYVI010000005.1"/>
</dbReference>
<evidence type="ECO:0000313" key="10">
    <source>
        <dbReference type="EMBL" id="MDQ7249588.1"/>
    </source>
</evidence>
<dbReference type="PANTHER" id="PTHR10815:SF5">
    <property type="entry name" value="METHYLATED-DNA--PROTEIN-CYSTEINE METHYLTRANSFERASE"/>
    <property type="match status" value="1"/>
</dbReference>
<dbReference type="SUPFAM" id="SSF53155">
    <property type="entry name" value="Methylated DNA-protein cysteine methyltransferase domain"/>
    <property type="match status" value="1"/>
</dbReference>
<dbReference type="EMBL" id="JAUYVI010000005">
    <property type="protein sequence ID" value="MDQ7249588.1"/>
    <property type="molecule type" value="Genomic_DNA"/>
</dbReference>
<accession>A0ABU0YPD7</accession>